<keyword evidence="2" id="KW-1185">Reference proteome</keyword>
<dbReference type="EMBL" id="VSRR010153223">
    <property type="protein sequence ID" value="MPD06832.1"/>
    <property type="molecule type" value="Genomic_DNA"/>
</dbReference>
<dbReference type="Proteomes" id="UP000324222">
    <property type="component" value="Unassembled WGS sequence"/>
</dbReference>
<sequence length="78" mass="8213">MGQNYGYVRECSGVRRQRVIVLAGAGSLHGTPYYSRRAVSTLQMVLAKGVGLRRDSVDITGQREGGGVGFGVGKGLEG</sequence>
<gene>
    <name evidence="1" type="ORF">E2C01_102663</name>
</gene>
<comment type="caution">
    <text evidence="1">The sequence shown here is derived from an EMBL/GenBank/DDBJ whole genome shotgun (WGS) entry which is preliminary data.</text>
</comment>
<reference evidence="1 2" key="1">
    <citation type="submission" date="2019-05" db="EMBL/GenBank/DDBJ databases">
        <title>Another draft genome of Portunus trituberculatus and its Hox gene families provides insights of decapod evolution.</title>
        <authorList>
            <person name="Jeong J.-H."/>
            <person name="Song I."/>
            <person name="Kim S."/>
            <person name="Choi T."/>
            <person name="Kim D."/>
            <person name="Ryu S."/>
            <person name="Kim W."/>
        </authorList>
    </citation>
    <scope>NUCLEOTIDE SEQUENCE [LARGE SCALE GENOMIC DNA]</scope>
    <source>
        <tissue evidence="1">Muscle</tissue>
    </source>
</reference>
<evidence type="ECO:0000313" key="2">
    <source>
        <dbReference type="Proteomes" id="UP000324222"/>
    </source>
</evidence>
<name>A0A5B7K8U2_PORTR</name>
<proteinExistence type="predicted"/>
<evidence type="ECO:0000313" key="1">
    <source>
        <dbReference type="EMBL" id="MPD06832.1"/>
    </source>
</evidence>
<dbReference type="AlphaFoldDB" id="A0A5B7K8U2"/>
<accession>A0A5B7K8U2</accession>
<organism evidence="1 2">
    <name type="scientific">Portunus trituberculatus</name>
    <name type="common">Swimming crab</name>
    <name type="synonym">Neptunus trituberculatus</name>
    <dbReference type="NCBI Taxonomy" id="210409"/>
    <lineage>
        <taxon>Eukaryota</taxon>
        <taxon>Metazoa</taxon>
        <taxon>Ecdysozoa</taxon>
        <taxon>Arthropoda</taxon>
        <taxon>Crustacea</taxon>
        <taxon>Multicrustacea</taxon>
        <taxon>Malacostraca</taxon>
        <taxon>Eumalacostraca</taxon>
        <taxon>Eucarida</taxon>
        <taxon>Decapoda</taxon>
        <taxon>Pleocyemata</taxon>
        <taxon>Brachyura</taxon>
        <taxon>Eubrachyura</taxon>
        <taxon>Portunoidea</taxon>
        <taxon>Portunidae</taxon>
        <taxon>Portuninae</taxon>
        <taxon>Portunus</taxon>
    </lineage>
</organism>
<protein>
    <submittedName>
        <fullName evidence="1">Uncharacterized protein</fullName>
    </submittedName>
</protein>